<name>A0AAD3NQ85_LATJO</name>
<organism evidence="4 5">
    <name type="scientific">Lates japonicus</name>
    <name type="common">Japanese lates</name>
    <dbReference type="NCBI Taxonomy" id="270547"/>
    <lineage>
        <taxon>Eukaryota</taxon>
        <taxon>Metazoa</taxon>
        <taxon>Chordata</taxon>
        <taxon>Craniata</taxon>
        <taxon>Vertebrata</taxon>
        <taxon>Euteleostomi</taxon>
        <taxon>Actinopterygii</taxon>
        <taxon>Neopterygii</taxon>
        <taxon>Teleostei</taxon>
        <taxon>Neoteleostei</taxon>
        <taxon>Acanthomorphata</taxon>
        <taxon>Carangaria</taxon>
        <taxon>Carangaria incertae sedis</taxon>
        <taxon>Centropomidae</taxon>
        <taxon>Lates</taxon>
    </lineage>
</organism>
<comment type="caution">
    <text evidence="4">The sequence shown here is derived from an EMBL/GenBank/DDBJ whole genome shotgun (WGS) entry which is preliminary data.</text>
</comment>
<proteinExistence type="inferred from homology"/>
<dbReference type="PANTHER" id="PTHR47027">
    <property type="entry name" value="REVERSE TRANSCRIPTASE DOMAIN-CONTAINING PROTEIN"/>
    <property type="match status" value="1"/>
</dbReference>
<evidence type="ECO:0000256" key="2">
    <source>
        <dbReference type="ARBA" id="ARBA00012180"/>
    </source>
</evidence>
<sequence>MDRLLRQVKKEIRLARCYQGKASRSDAYDDCTTVLRTKHGDTDRIHSKVGVKQGDTLSPLLFNLALDPLLYMLEDKGVGFKVGDQSLTALAFADDLVLLSDSYKGMERNLQILEIFSGLTGLKVNLSKCHGFMLDKG</sequence>
<reference evidence="4" key="1">
    <citation type="submission" date="2022-08" db="EMBL/GenBank/DDBJ databases">
        <title>Genome sequencing of akame (Lates japonicus).</title>
        <authorList>
            <person name="Hashiguchi Y."/>
            <person name="Takahashi H."/>
        </authorList>
    </citation>
    <scope>NUCLEOTIDE SEQUENCE</scope>
    <source>
        <strain evidence="4">Kochi</strain>
    </source>
</reference>
<gene>
    <name evidence="4" type="ORF">AKAME5_002641200</name>
</gene>
<dbReference type="PROSITE" id="PS50878">
    <property type="entry name" value="RT_POL"/>
    <property type="match status" value="1"/>
</dbReference>
<dbReference type="Gene3D" id="3.30.70.270">
    <property type="match status" value="1"/>
</dbReference>
<evidence type="ECO:0000259" key="3">
    <source>
        <dbReference type="PROSITE" id="PS50878"/>
    </source>
</evidence>
<evidence type="ECO:0000313" key="5">
    <source>
        <dbReference type="Proteomes" id="UP001279410"/>
    </source>
</evidence>
<accession>A0AAD3NQ85</accession>
<dbReference type="EMBL" id="BRZM01002687">
    <property type="protein sequence ID" value="GLD75079.1"/>
    <property type="molecule type" value="Genomic_DNA"/>
</dbReference>
<comment type="similarity">
    <text evidence="1">Belongs to the beta type-B retroviral polymerase family. HERV class-II K(HML-2) pol subfamily.</text>
</comment>
<protein>
    <recommendedName>
        <fullName evidence="2">ribonuclease H</fullName>
        <ecNumber evidence="2">3.1.26.4</ecNumber>
    </recommendedName>
</protein>
<dbReference type="Proteomes" id="UP001279410">
    <property type="component" value="Unassembled WGS sequence"/>
</dbReference>
<dbReference type="GO" id="GO:0004523">
    <property type="term" value="F:RNA-DNA hybrid ribonuclease activity"/>
    <property type="evidence" value="ECO:0007669"/>
    <property type="project" value="UniProtKB-EC"/>
</dbReference>
<dbReference type="InterPro" id="IPR043128">
    <property type="entry name" value="Rev_trsase/Diguanyl_cyclase"/>
</dbReference>
<keyword evidence="5" id="KW-1185">Reference proteome</keyword>
<dbReference type="AlphaFoldDB" id="A0AAD3NQ85"/>
<dbReference type="Pfam" id="PF00078">
    <property type="entry name" value="RVT_1"/>
    <property type="match status" value="1"/>
</dbReference>
<dbReference type="EC" id="3.1.26.4" evidence="2"/>
<feature type="domain" description="Reverse transcriptase" evidence="3">
    <location>
        <begin position="1"/>
        <end position="137"/>
    </location>
</feature>
<dbReference type="InterPro" id="IPR043502">
    <property type="entry name" value="DNA/RNA_pol_sf"/>
</dbReference>
<evidence type="ECO:0000313" key="4">
    <source>
        <dbReference type="EMBL" id="GLD75079.1"/>
    </source>
</evidence>
<dbReference type="PANTHER" id="PTHR47027:SF20">
    <property type="entry name" value="REVERSE TRANSCRIPTASE-LIKE PROTEIN WITH RNA-DIRECTED DNA POLYMERASE DOMAIN"/>
    <property type="match status" value="1"/>
</dbReference>
<dbReference type="InterPro" id="IPR000477">
    <property type="entry name" value="RT_dom"/>
</dbReference>
<dbReference type="SUPFAM" id="SSF56672">
    <property type="entry name" value="DNA/RNA polymerases"/>
    <property type="match status" value="1"/>
</dbReference>
<evidence type="ECO:0000256" key="1">
    <source>
        <dbReference type="ARBA" id="ARBA00010879"/>
    </source>
</evidence>